<organism evidence="1 2">
    <name type="scientific">Pristionchus mayeri</name>
    <dbReference type="NCBI Taxonomy" id="1317129"/>
    <lineage>
        <taxon>Eukaryota</taxon>
        <taxon>Metazoa</taxon>
        <taxon>Ecdysozoa</taxon>
        <taxon>Nematoda</taxon>
        <taxon>Chromadorea</taxon>
        <taxon>Rhabditida</taxon>
        <taxon>Rhabditina</taxon>
        <taxon>Diplogasteromorpha</taxon>
        <taxon>Diplogasteroidea</taxon>
        <taxon>Neodiplogasteridae</taxon>
        <taxon>Pristionchus</taxon>
    </lineage>
</organism>
<dbReference type="AlphaFoldDB" id="A0AAN5DDH4"/>
<proteinExistence type="predicted"/>
<dbReference type="EMBL" id="BTRK01000006">
    <property type="protein sequence ID" value="GMR61148.1"/>
    <property type="molecule type" value="Genomic_DNA"/>
</dbReference>
<evidence type="ECO:0000313" key="2">
    <source>
        <dbReference type="Proteomes" id="UP001328107"/>
    </source>
</evidence>
<name>A0AAN5DDH4_9BILA</name>
<protein>
    <submittedName>
        <fullName evidence="1">Uncharacterized protein</fullName>
    </submittedName>
</protein>
<feature type="non-terminal residue" evidence="1">
    <location>
        <position position="107"/>
    </location>
</feature>
<sequence>GARRRLAHVNDSPSCTVCGRPLHVESRALQSVRAHILSSIGIGLVGVPVGEGISRLIIPDPLVAVVLQSKPVLLLSSEDRDNSIDEELLVRIVNGHEGSALLLARFP</sequence>
<keyword evidence="2" id="KW-1185">Reference proteome</keyword>
<comment type="caution">
    <text evidence="1">The sequence shown here is derived from an EMBL/GenBank/DDBJ whole genome shotgun (WGS) entry which is preliminary data.</text>
</comment>
<feature type="non-terminal residue" evidence="1">
    <location>
        <position position="1"/>
    </location>
</feature>
<reference evidence="2" key="1">
    <citation type="submission" date="2022-10" db="EMBL/GenBank/DDBJ databases">
        <title>Genome assembly of Pristionchus species.</title>
        <authorList>
            <person name="Yoshida K."/>
            <person name="Sommer R.J."/>
        </authorList>
    </citation>
    <scope>NUCLEOTIDE SEQUENCE [LARGE SCALE GENOMIC DNA]</scope>
    <source>
        <strain evidence="2">RS5460</strain>
    </source>
</reference>
<dbReference type="Proteomes" id="UP001328107">
    <property type="component" value="Unassembled WGS sequence"/>
</dbReference>
<accession>A0AAN5DDH4</accession>
<gene>
    <name evidence="1" type="ORF">PMAYCL1PPCAC_31343</name>
</gene>
<evidence type="ECO:0000313" key="1">
    <source>
        <dbReference type="EMBL" id="GMR61148.1"/>
    </source>
</evidence>